<name>X1CQ63_9ZZZZ</name>
<feature type="non-terminal residue" evidence="1">
    <location>
        <position position="43"/>
    </location>
</feature>
<sequence length="43" mass="4983">MKNIRKSSDEKIKYPSLSETIAINERVRKQYVPFDLDGGINNN</sequence>
<proteinExistence type="predicted"/>
<comment type="caution">
    <text evidence="1">The sequence shown here is derived from an EMBL/GenBank/DDBJ whole genome shotgun (WGS) entry which is preliminary data.</text>
</comment>
<evidence type="ECO:0000313" key="1">
    <source>
        <dbReference type="EMBL" id="GAH10516.1"/>
    </source>
</evidence>
<gene>
    <name evidence="1" type="ORF">S01H4_54077</name>
</gene>
<reference evidence="1" key="1">
    <citation type="journal article" date="2014" name="Front. Microbiol.">
        <title>High frequency of phylogenetically diverse reductive dehalogenase-homologous genes in deep subseafloor sedimentary metagenomes.</title>
        <authorList>
            <person name="Kawai M."/>
            <person name="Futagami T."/>
            <person name="Toyoda A."/>
            <person name="Takaki Y."/>
            <person name="Nishi S."/>
            <person name="Hori S."/>
            <person name="Arai W."/>
            <person name="Tsubouchi T."/>
            <person name="Morono Y."/>
            <person name="Uchiyama I."/>
            <person name="Ito T."/>
            <person name="Fujiyama A."/>
            <person name="Inagaki F."/>
            <person name="Takami H."/>
        </authorList>
    </citation>
    <scope>NUCLEOTIDE SEQUENCE</scope>
    <source>
        <strain evidence="1">Expedition CK06-06</strain>
    </source>
</reference>
<protein>
    <submittedName>
        <fullName evidence="1">Uncharacterized protein</fullName>
    </submittedName>
</protein>
<dbReference type="AlphaFoldDB" id="X1CQ63"/>
<dbReference type="EMBL" id="BART01031084">
    <property type="protein sequence ID" value="GAH10516.1"/>
    <property type="molecule type" value="Genomic_DNA"/>
</dbReference>
<organism evidence="1">
    <name type="scientific">marine sediment metagenome</name>
    <dbReference type="NCBI Taxonomy" id="412755"/>
    <lineage>
        <taxon>unclassified sequences</taxon>
        <taxon>metagenomes</taxon>
        <taxon>ecological metagenomes</taxon>
    </lineage>
</organism>
<accession>X1CQ63</accession>